<dbReference type="WBParaSite" id="L893_g4461.t1">
    <property type="protein sequence ID" value="L893_g4461.t1"/>
    <property type="gene ID" value="L893_g4461"/>
</dbReference>
<organism evidence="1 2">
    <name type="scientific">Steinernema glaseri</name>
    <dbReference type="NCBI Taxonomy" id="37863"/>
    <lineage>
        <taxon>Eukaryota</taxon>
        <taxon>Metazoa</taxon>
        <taxon>Ecdysozoa</taxon>
        <taxon>Nematoda</taxon>
        <taxon>Chromadorea</taxon>
        <taxon>Rhabditida</taxon>
        <taxon>Tylenchina</taxon>
        <taxon>Panagrolaimomorpha</taxon>
        <taxon>Strongyloidoidea</taxon>
        <taxon>Steinernematidae</taxon>
        <taxon>Steinernema</taxon>
    </lineage>
</organism>
<evidence type="ECO:0000313" key="1">
    <source>
        <dbReference type="Proteomes" id="UP000095287"/>
    </source>
</evidence>
<dbReference type="Proteomes" id="UP000095287">
    <property type="component" value="Unplaced"/>
</dbReference>
<proteinExistence type="predicted"/>
<reference evidence="2" key="1">
    <citation type="submission" date="2016-11" db="UniProtKB">
        <authorList>
            <consortium name="WormBaseParasite"/>
        </authorList>
    </citation>
    <scope>IDENTIFICATION</scope>
</reference>
<sequence length="202" mass="20971">GMAALRLDAADGEHEAARRVHPVGAQGQHAGDVERADDLAGGADAHLVAQVQAHQGVVHEHQALAHGHADVVAEFAWRSAGAPFLAVDHDEVGHDLGGQHGLGDAHELPGVAQAELEAHRFAAGQLAQLRHELEQPHRRAEGAVGGGRDAVFAGRYTARGGDLGAHLVPRQDAAVAGLGALAELDLDHLHLRVAGLFGEALR</sequence>
<accession>A0A1I8ACY5</accession>
<name>A0A1I8ACY5_9BILA</name>
<dbReference type="AlphaFoldDB" id="A0A1I8ACY5"/>
<evidence type="ECO:0000313" key="2">
    <source>
        <dbReference type="WBParaSite" id="L893_g4461.t1"/>
    </source>
</evidence>
<keyword evidence="1" id="KW-1185">Reference proteome</keyword>
<protein>
    <submittedName>
        <fullName evidence="2">Phenol hydroxylase</fullName>
    </submittedName>
</protein>